<evidence type="ECO:0008006" key="3">
    <source>
        <dbReference type="Google" id="ProtNLM"/>
    </source>
</evidence>
<dbReference type="RefSeq" id="WP_185001093.1">
    <property type="nucleotide sequence ID" value="NZ_BAAAUI010000026.1"/>
</dbReference>
<dbReference type="AlphaFoldDB" id="A0A7W7C5T1"/>
<dbReference type="Proteomes" id="UP000533598">
    <property type="component" value="Unassembled WGS sequence"/>
</dbReference>
<accession>A0A7W7C5T1</accession>
<dbReference type="Pfam" id="PF04237">
    <property type="entry name" value="YjbR"/>
    <property type="match status" value="1"/>
</dbReference>
<reference evidence="1 2" key="1">
    <citation type="submission" date="2020-08" db="EMBL/GenBank/DDBJ databases">
        <title>Sequencing the genomes of 1000 actinobacteria strains.</title>
        <authorList>
            <person name="Klenk H.-P."/>
        </authorList>
    </citation>
    <scope>NUCLEOTIDE SEQUENCE [LARGE SCALE GENOMIC DNA]</scope>
    <source>
        <strain evidence="1 2">DSM 44230</strain>
    </source>
</reference>
<dbReference type="InterPro" id="IPR058532">
    <property type="entry name" value="YjbR/MT2646/Rv2570-like"/>
</dbReference>
<dbReference type="SUPFAM" id="SSF142906">
    <property type="entry name" value="YjbR-like"/>
    <property type="match status" value="1"/>
</dbReference>
<dbReference type="InterPro" id="IPR038056">
    <property type="entry name" value="YjbR-like_sf"/>
</dbReference>
<proteinExistence type="predicted"/>
<protein>
    <recommendedName>
        <fullName evidence="3">MmcQ/YjbR family DNA-binding protein</fullName>
    </recommendedName>
</protein>
<keyword evidence="2" id="KW-1185">Reference proteome</keyword>
<evidence type="ECO:0000313" key="1">
    <source>
        <dbReference type="EMBL" id="MBB4675057.1"/>
    </source>
</evidence>
<dbReference type="Gene3D" id="3.90.1150.30">
    <property type="match status" value="1"/>
</dbReference>
<organism evidence="1 2">
    <name type="scientific">Crossiella cryophila</name>
    <dbReference type="NCBI Taxonomy" id="43355"/>
    <lineage>
        <taxon>Bacteria</taxon>
        <taxon>Bacillati</taxon>
        <taxon>Actinomycetota</taxon>
        <taxon>Actinomycetes</taxon>
        <taxon>Pseudonocardiales</taxon>
        <taxon>Pseudonocardiaceae</taxon>
        <taxon>Crossiella</taxon>
    </lineage>
</organism>
<gene>
    <name evidence="1" type="ORF">HNR67_001175</name>
</gene>
<evidence type="ECO:0000313" key="2">
    <source>
        <dbReference type="Proteomes" id="UP000533598"/>
    </source>
</evidence>
<sequence length="112" mass="12251">MVTPEELSSLALALPEAHERPAWGRTCFRVKDKIFASMSPDGVEVAIKVAEDERLALVAGDPDTFSVPPHYQNWGMVVAQLDSVQADELGELLTEAWRMTAPKRLLAAFDAG</sequence>
<comment type="caution">
    <text evidence="1">The sequence shown here is derived from an EMBL/GenBank/DDBJ whole genome shotgun (WGS) entry which is preliminary data.</text>
</comment>
<name>A0A7W7C5T1_9PSEU</name>
<dbReference type="EMBL" id="JACHMH010000001">
    <property type="protein sequence ID" value="MBB4675057.1"/>
    <property type="molecule type" value="Genomic_DNA"/>
</dbReference>